<feature type="region of interest" description="Disordered" evidence="1">
    <location>
        <begin position="101"/>
        <end position="147"/>
    </location>
</feature>
<reference evidence="3 4" key="1">
    <citation type="submission" date="2023-01" db="EMBL/GenBank/DDBJ databases">
        <title>Analysis of 21 Apiospora genomes using comparative genomics revels a genus with tremendous synthesis potential of carbohydrate active enzymes and secondary metabolites.</title>
        <authorList>
            <person name="Sorensen T."/>
        </authorList>
    </citation>
    <scope>NUCLEOTIDE SEQUENCE [LARGE SCALE GENOMIC DNA]</scope>
    <source>
        <strain evidence="3 4">CBS 117206</strain>
    </source>
</reference>
<evidence type="ECO:0000313" key="3">
    <source>
        <dbReference type="EMBL" id="KAK8096565.1"/>
    </source>
</evidence>
<protein>
    <recommendedName>
        <fullName evidence="2">N-acetyltransferase domain-containing protein</fullName>
    </recommendedName>
</protein>
<comment type="caution">
    <text evidence="3">The sequence shown here is derived from an EMBL/GenBank/DDBJ whole genome shotgun (WGS) entry which is preliminary data.</text>
</comment>
<dbReference type="InterPro" id="IPR000182">
    <property type="entry name" value="GNAT_dom"/>
</dbReference>
<dbReference type="GO" id="GO:0016747">
    <property type="term" value="F:acyltransferase activity, transferring groups other than amino-acyl groups"/>
    <property type="evidence" value="ECO:0007669"/>
    <property type="project" value="InterPro"/>
</dbReference>
<evidence type="ECO:0000259" key="2">
    <source>
        <dbReference type="PROSITE" id="PS51186"/>
    </source>
</evidence>
<dbReference type="PROSITE" id="PS51186">
    <property type="entry name" value="GNAT"/>
    <property type="match status" value="1"/>
</dbReference>
<feature type="domain" description="N-acetyltransferase" evidence="2">
    <location>
        <begin position="100"/>
        <end position="272"/>
    </location>
</feature>
<name>A0AAW0Q747_9PEZI</name>
<accession>A0AAW0Q747</accession>
<evidence type="ECO:0000313" key="4">
    <source>
        <dbReference type="Proteomes" id="UP001392437"/>
    </source>
</evidence>
<organism evidence="3 4">
    <name type="scientific">Apiospora kogelbergensis</name>
    <dbReference type="NCBI Taxonomy" id="1337665"/>
    <lineage>
        <taxon>Eukaryota</taxon>
        <taxon>Fungi</taxon>
        <taxon>Dikarya</taxon>
        <taxon>Ascomycota</taxon>
        <taxon>Pezizomycotina</taxon>
        <taxon>Sordariomycetes</taxon>
        <taxon>Xylariomycetidae</taxon>
        <taxon>Amphisphaeriales</taxon>
        <taxon>Apiosporaceae</taxon>
        <taxon>Apiospora</taxon>
    </lineage>
</organism>
<dbReference type="Proteomes" id="UP001392437">
    <property type="component" value="Unassembled WGS sequence"/>
</dbReference>
<dbReference type="Pfam" id="PF00583">
    <property type="entry name" value="Acetyltransf_1"/>
    <property type="match status" value="1"/>
</dbReference>
<dbReference type="SUPFAM" id="SSF55729">
    <property type="entry name" value="Acyl-CoA N-acyltransferases (Nat)"/>
    <property type="match status" value="1"/>
</dbReference>
<sequence>MAFIRPYQESDFEACAHICRATLPPSLSTTPITAKLAPYVWTHQYTHLSPTTCHMLVDGHESSDASGSGDGKVVGYCIGCPDVYAFAERYPSYISSVLSTAVAPPPPASSPSSTSAPDLASPGEEEPFWIPDDTTLTPSGTAPLQAKKPNPAALVRLAYDPRRLLQLDGSRKDLSSPQGEGGGGWRATMHIDLLPEYQHRGWGRQLIDAYVRSVQASGEDFGKGAWIGIAADNAGVVEFYKKVGFRLITPPVADQGRSGGGGDGINMVIDIAKV</sequence>
<dbReference type="Gene3D" id="3.40.630.30">
    <property type="match status" value="1"/>
</dbReference>
<dbReference type="AlphaFoldDB" id="A0AAW0Q747"/>
<keyword evidence="4" id="KW-1185">Reference proteome</keyword>
<gene>
    <name evidence="3" type="ORF">PG999_012509</name>
</gene>
<dbReference type="EMBL" id="JAQQWP010000010">
    <property type="protein sequence ID" value="KAK8096565.1"/>
    <property type="molecule type" value="Genomic_DNA"/>
</dbReference>
<evidence type="ECO:0000256" key="1">
    <source>
        <dbReference type="SAM" id="MobiDB-lite"/>
    </source>
</evidence>
<feature type="compositionally biased region" description="Low complexity" evidence="1">
    <location>
        <begin position="110"/>
        <end position="122"/>
    </location>
</feature>
<proteinExistence type="predicted"/>
<dbReference type="InterPro" id="IPR016181">
    <property type="entry name" value="Acyl_CoA_acyltransferase"/>
</dbReference>